<evidence type="ECO:0000256" key="1">
    <source>
        <dbReference type="SAM" id="MobiDB-lite"/>
    </source>
</evidence>
<reference evidence="3" key="1">
    <citation type="submission" date="2018-05" db="EMBL/GenBank/DDBJ databases">
        <title>Draft genome sequence of Stemphylium lycopersici strain CIDEFI 213.</title>
        <authorList>
            <person name="Medina R."/>
            <person name="Franco M.E.E."/>
            <person name="Lucentini C.G."/>
            <person name="Saparrat M.C.N."/>
            <person name="Balatti P.A."/>
        </authorList>
    </citation>
    <scope>NUCLEOTIDE SEQUENCE [LARGE SCALE GENOMIC DNA]</scope>
    <source>
        <strain evidence="3">CIDEFI 213</strain>
    </source>
</reference>
<feature type="compositionally biased region" description="Basic and acidic residues" evidence="1">
    <location>
        <begin position="271"/>
        <end position="280"/>
    </location>
</feature>
<feature type="compositionally biased region" description="Basic and acidic residues" evidence="1">
    <location>
        <begin position="407"/>
        <end position="416"/>
    </location>
</feature>
<keyword evidence="3" id="KW-1185">Reference proteome</keyword>
<evidence type="ECO:0000313" key="3">
    <source>
        <dbReference type="Proteomes" id="UP000249619"/>
    </source>
</evidence>
<dbReference type="Proteomes" id="UP000249619">
    <property type="component" value="Unassembled WGS sequence"/>
</dbReference>
<organism evidence="2 3">
    <name type="scientific">Stemphylium lycopersici</name>
    <name type="common">Tomato gray leaf spot disease fungus</name>
    <name type="synonym">Thyrospora lycopersici</name>
    <dbReference type="NCBI Taxonomy" id="183478"/>
    <lineage>
        <taxon>Eukaryota</taxon>
        <taxon>Fungi</taxon>
        <taxon>Dikarya</taxon>
        <taxon>Ascomycota</taxon>
        <taxon>Pezizomycotina</taxon>
        <taxon>Dothideomycetes</taxon>
        <taxon>Pleosporomycetidae</taxon>
        <taxon>Pleosporales</taxon>
        <taxon>Pleosporineae</taxon>
        <taxon>Pleosporaceae</taxon>
        <taxon>Stemphylium</taxon>
    </lineage>
</organism>
<accession>A0A364MTR1</accession>
<comment type="caution">
    <text evidence="2">The sequence shown here is derived from an EMBL/GenBank/DDBJ whole genome shotgun (WGS) entry which is preliminary data.</text>
</comment>
<gene>
    <name evidence="2" type="ORF">DDE83_008315</name>
</gene>
<sequence>MPMLLTPEMSPNSLGDKLSFTHSLCGHPQRTASRCGHNVHPSSSEHIPWCPRCALSMARAKSEFALKKLVAQGGLKPAEYMRDRRWNRARKEYLIAKQRFEKTRRDDQLRWEREQEWDDAHQRCASQRPQAAAVLPQEPSLCTVCDSMSAPYPTNVPEAQAAEYVAWWEQAGAPTTSHVTMRKTPPKPRAQKRKHAKRVEGNTELREIVQQVRKAVKKQDVLRKAWDARHKTEAAVRRKHNLGPDFEIAAAFWDWPISGFYSRQNHQHIKERDRIAERRARGNKARPRPPRSALSYSETSEELQVEPNFVETLKQREEGEELERQARKVAGQVGYLYFVGGGVNALELWSEDVERSDKDLVVRMAVPNSETSGLNSETSDSEDTEDADEEDHGEQRWDAMDVDEAQDNDKDFYPSR</sequence>
<dbReference type="EMBL" id="QGDH01000189">
    <property type="protein sequence ID" value="RAR03195.1"/>
    <property type="molecule type" value="Genomic_DNA"/>
</dbReference>
<feature type="region of interest" description="Disordered" evidence="1">
    <location>
        <begin position="271"/>
        <end position="301"/>
    </location>
</feature>
<evidence type="ECO:0000313" key="2">
    <source>
        <dbReference type="EMBL" id="RAR03195.1"/>
    </source>
</evidence>
<name>A0A364MTR1_STELY</name>
<dbReference type="OrthoDB" id="3783520at2759"/>
<proteinExistence type="predicted"/>
<protein>
    <submittedName>
        <fullName evidence="2">Uncharacterized protein</fullName>
    </submittedName>
</protein>
<feature type="region of interest" description="Disordered" evidence="1">
    <location>
        <begin position="365"/>
        <end position="416"/>
    </location>
</feature>
<feature type="compositionally biased region" description="Acidic residues" evidence="1">
    <location>
        <begin position="379"/>
        <end position="392"/>
    </location>
</feature>
<dbReference type="AlphaFoldDB" id="A0A364MTR1"/>